<protein>
    <recommendedName>
        <fullName evidence="2">sterol 3beta-glucosyltransferase</fullName>
        <ecNumber evidence="2">2.4.1.173</ecNumber>
    </recommendedName>
    <alternativeName>
        <fullName evidence="5">Autophagy-related protein 26</fullName>
    </alternativeName>
</protein>
<dbReference type="FunFam" id="3.40.50.2000:FF:000029">
    <property type="entry name" value="Sterol 3-beta-glucosyltransferase"/>
    <property type="match status" value="1"/>
</dbReference>
<dbReference type="Gene3D" id="3.40.50.2000">
    <property type="entry name" value="Glycogen Phosphorylase B"/>
    <property type="match status" value="2"/>
</dbReference>
<dbReference type="Pfam" id="PF02893">
    <property type="entry name" value="GRAM"/>
    <property type="match status" value="1"/>
</dbReference>
<dbReference type="Pfam" id="PF06722">
    <property type="entry name" value="EryCIII-like_C"/>
    <property type="match status" value="1"/>
</dbReference>
<dbReference type="SUPFAM" id="SSF53756">
    <property type="entry name" value="UDP-Glycosyltransferase/glycogen phosphorylase"/>
    <property type="match status" value="1"/>
</dbReference>
<dbReference type="OrthoDB" id="10261837at2759"/>
<dbReference type="InterPro" id="IPR011993">
    <property type="entry name" value="PH-like_dom_sf"/>
</dbReference>
<dbReference type="STRING" id="90262.A0A1X2IFZ9"/>
<dbReference type="InterPro" id="IPR001849">
    <property type="entry name" value="PH_domain"/>
</dbReference>
<evidence type="ECO:0000256" key="4">
    <source>
        <dbReference type="ARBA" id="ARBA00022679"/>
    </source>
</evidence>
<evidence type="ECO:0000256" key="3">
    <source>
        <dbReference type="ARBA" id="ARBA00022676"/>
    </source>
</evidence>
<name>A0A1X2IFZ9_9FUNG</name>
<proteinExistence type="inferred from homology"/>
<dbReference type="Proteomes" id="UP000193560">
    <property type="component" value="Unassembled WGS sequence"/>
</dbReference>
<feature type="region of interest" description="Disordered" evidence="8">
    <location>
        <begin position="354"/>
        <end position="374"/>
    </location>
</feature>
<dbReference type="InterPro" id="IPR002213">
    <property type="entry name" value="UDP_glucos_trans"/>
</dbReference>
<feature type="compositionally biased region" description="Basic and acidic residues" evidence="8">
    <location>
        <begin position="939"/>
        <end position="953"/>
    </location>
</feature>
<sequence length="1163" mass="130998">MYLTDQNICFFAPLPSKDSAPKRSGYLSQKKHRASPLHSRHYFILEQCYFSWYHSAEHHYQLLGIIELKTVTNIRNSRRKPLAFTIITSAGKYSFVADSEISKKEWMDDLRRSVFMAKNDGNCVRIILPFSKAITISKASAFDFAEYIKVSISDLQQPSYDRYCYQETRSPLGDEDDYYFAFFPDINKAYNDIYESYERYRAMDSGYADRQIIPSADDINMFNEVDDNGSNGDDNEIQLDAACPITEVSSLATIGEQENDNTRPAATSYLMHAFTQVACPSSQIDPDTSNTFGDTDFKSGPLVHRLKRGSGQELLSKTFKRLSSGTRDLSNAVYTSTTSLLPSTLRESRNTILSTNLPSDTAPFSTYDNSGSRSKRIHRGSLNIFRHYAALPFQQLISNSSQQPQQPSKEGRATKKSLSLPRAPYLRQLVSPLISNWHRDTDQQGPKDKVDGLASTSIWLCSELCQQLGMDSLSSLSLSAEKNPSDDPFQETVNDELHKWFPMLGTSATVNAVYHAAVWRIIPYYGRLYFTQDYLCFHASVLAGHQKIVVPFKDIVDIRLLKNQGYHLLRGLGITTKDMNEEIFFEFLSTELRNSCYALVSLELQKNSSEMPYANESDSNDDELDFLPCNQRPPYAQLESPAENVNNHVAPPSEYIGPPILTQTPNVKQQRQSPYAPKKPLTITCLTIGSRGDVQPYIALCKQLQQDGGHHCRIASHGEYQSWVEAYGIEFRCIGGDPGELMRLCIENNFLSFSFIKAGYKLFYTWFNTLLESSWDAVQGTDVLIESPSSMVGIHMAENLEIPYFRSMPFPWTKTTKFPHPFAVSNLAGGRIYNDMTYLMIDMALWAGTSKPINRFRREKLGLAPTSLDQLQTWRIPYLYSFSPLVQPAPKDWPDYIHCTGYWFIDEKEQDSKDHWKPPQSLLSFLNLSNPSDSLVSDGDGRPSEDSETSTKDERPVVYIGFGSIIVSDPEAMSRVIVESVIEANVRAIICKGWSSRGSKSEHQLEETPTTMQVLQDHADSILMLDSVPHDWLFPLIQGVVHHGGSGTCAAGLKAGLPTVIKPFFGDQRFWGHKVEELGVGICMPKLTKAKLTESLLTITQDEVMITKAKLMGEAIRQENGTKTAMECLYRDMGLAKRTKQPLEPSLLSALSTSARLQGRLGQ</sequence>
<evidence type="ECO:0000256" key="7">
    <source>
        <dbReference type="ARBA" id="ARBA00049453"/>
    </source>
</evidence>
<dbReference type="PANTHER" id="PTHR48050">
    <property type="entry name" value="STEROL 3-BETA-GLUCOSYLTRANSFERASE"/>
    <property type="match status" value="1"/>
</dbReference>
<evidence type="ECO:0000256" key="5">
    <source>
        <dbReference type="ARBA" id="ARBA00029843"/>
    </source>
</evidence>
<evidence type="ECO:0000256" key="2">
    <source>
        <dbReference type="ARBA" id="ARBA00012650"/>
    </source>
</evidence>
<evidence type="ECO:0000313" key="10">
    <source>
        <dbReference type="EMBL" id="ORZ15729.1"/>
    </source>
</evidence>
<dbReference type="InterPro" id="IPR004276">
    <property type="entry name" value="GlycoTrans_28_N"/>
</dbReference>
<dbReference type="EC" id="2.4.1.173" evidence="2"/>
<feature type="region of interest" description="Disordered" evidence="8">
    <location>
        <begin position="933"/>
        <end position="953"/>
    </location>
</feature>
<evidence type="ECO:0000256" key="8">
    <source>
        <dbReference type="SAM" id="MobiDB-lite"/>
    </source>
</evidence>
<comment type="catalytic activity">
    <reaction evidence="6">
        <text>ergosterol + UDP-alpha-D-glucose = ergosteryl 3-beta-D-glucoside + UDP + H(+)</text>
        <dbReference type="Rhea" id="RHEA:61836"/>
        <dbReference type="ChEBI" id="CHEBI:15378"/>
        <dbReference type="ChEBI" id="CHEBI:16933"/>
        <dbReference type="ChEBI" id="CHEBI:52973"/>
        <dbReference type="ChEBI" id="CHEBI:58223"/>
        <dbReference type="ChEBI" id="CHEBI:58885"/>
    </reaction>
    <physiologicalReaction direction="left-to-right" evidence="6">
        <dbReference type="Rhea" id="RHEA:61837"/>
    </physiologicalReaction>
</comment>
<dbReference type="PANTHER" id="PTHR48050:SF25">
    <property type="entry name" value="STEROL 3-BETA-GLUCOSYLTRANSFERASE"/>
    <property type="match status" value="1"/>
</dbReference>
<evidence type="ECO:0000259" key="9">
    <source>
        <dbReference type="PROSITE" id="PS50003"/>
    </source>
</evidence>
<evidence type="ECO:0000256" key="1">
    <source>
        <dbReference type="ARBA" id="ARBA00006962"/>
    </source>
</evidence>
<feature type="compositionally biased region" description="Polar residues" evidence="8">
    <location>
        <begin position="354"/>
        <end position="372"/>
    </location>
</feature>
<dbReference type="CDD" id="cd03784">
    <property type="entry name" value="GT1_Gtf-like"/>
    <property type="match status" value="1"/>
</dbReference>
<dbReference type="SUPFAM" id="SSF50729">
    <property type="entry name" value="PH domain-like"/>
    <property type="match status" value="1"/>
</dbReference>
<gene>
    <name evidence="10" type="ORF">BCR42DRAFT_415793</name>
</gene>
<keyword evidence="4" id="KW-0808">Transferase</keyword>
<dbReference type="PROSITE" id="PS50003">
    <property type="entry name" value="PH_DOMAIN"/>
    <property type="match status" value="1"/>
</dbReference>
<evidence type="ECO:0000256" key="6">
    <source>
        <dbReference type="ARBA" id="ARBA00047886"/>
    </source>
</evidence>
<dbReference type="SMART" id="SM00233">
    <property type="entry name" value="PH"/>
    <property type="match status" value="1"/>
</dbReference>
<comment type="catalytic activity">
    <reaction evidence="7">
        <text>a sterol + UDP-alpha-D-glucose = a sterol 3-beta-D-glucoside + UDP + H(+)</text>
        <dbReference type="Rhea" id="RHEA:22724"/>
        <dbReference type="ChEBI" id="CHEBI:15378"/>
        <dbReference type="ChEBI" id="CHEBI:15889"/>
        <dbReference type="ChEBI" id="CHEBI:37424"/>
        <dbReference type="ChEBI" id="CHEBI:58223"/>
        <dbReference type="ChEBI" id="CHEBI:58885"/>
        <dbReference type="EC" id="2.4.1.173"/>
    </reaction>
    <physiologicalReaction direction="left-to-right" evidence="7">
        <dbReference type="Rhea" id="RHEA:22725"/>
    </physiologicalReaction>
</comment>
<keyword evidence="3" id="KW-0328">Glycosyltransferase</keyword>
<dbReference type="InterPro" id="IPR004182">
    <property type="entry name" value="GRAM"/>
</dbReference>
<organism evidence="10 11">
    <name type="scientific">Absidia repens</name>
    <dbReference type="NCBI Taxonomy" id="90262"/>
    <lineage>
        <taxon>Eukaryota</taxon>
        <taxon>Fungi</taxon>
        <taxon>Fungi incertae sedis</taxon>
        <taxon>Mucoromycota</taxon>
        <taxon>Mucoromycotina</taxon>
        <taxon>Mucoromycetes</taxon>
        <taxon>Mucorales</taxon>
        <taxon>Cunninghamellaceae</taxon>
        <taxon>Absidia</taxon>
    </lineage>
</organism>
<dbReference type="InterPro" id="IPR010610">
    <property type="entry name" value="EryCIII-like_C"/>
</dbReference>
<dbReference type="GO" id="GO:0016906">
    <property type="term" value="F:sterol 3-beta-glucosyltransferase activity"/>
    <property type="evidence" value="ECO:0007669"/>
    <property type="project" value="UniProtKB-EC"/>
</dbReference>
<dbReference type="InterPro" id="IPR050426">
    <property type="entry name" value="Glycosyltransferase_28"/>
</dbReference>
<dbReference type="SMART" id="SM00568">
    <property type="entry name" value="GRAM"/>
    <property type="match status" value="1"/>
</dbReference>
<dbReference type="Gene3D" id="2.30.29.30">
    <property type="entry name" value="Pleckstrin-homology domain (PH domain)/Phosphotyrosine-binding domain (PTB)"/>
    <property type="match status" value="2"/>
</dbReference>
<dbReference type="GO" id="GO:0016125">
    <property type="term" value="P:sterol metabolic process"/>
    <property type="evidence" value="ECO:0007669"/>
    <property type="project" value="TreeGrafter"/>
</dbReference>
<dbReference type="GO" id="GO:0005975">
    <property type="term" value="P:carbohydrate metabolic process"/>
    <property type="evidence" value="ECO:0007669"/>
    <property type="project" value="InterPro"/>
</dbReference>
<comment type="caution">
    <text evidence="10">The sequence shown here is derived from an EMBL/GenBank/DDBJ whole genome shotgun (WGS) entry which is preliminary data.</text>
</comment>
<dbReference type="EMBL" id="MCGE01000012">
    <property type="protein sequence ID" value="ORZ15729.1"/>
    <property type="molecule type" value="Genomic_DNA"/>
</dbReference>
<dbReference type="FunFam" id="3.40.50.2000:FF:000009">
    <property type="entry name" value="Sterol 3-beta-glucosyltransferase UGT80A2"/>
    <property type="match status" value="1"/>
</dbReference>
<feature type="domain" description="PH" evidence="9">
    <location>
        <begin position="20"/>
        <end position="115"/>
    </location>
</feature>
<dbReference type="Pfam" id="PF00169">
    <property type="entry name" value="PH"/>
    <property type="match status" value="1"/>
</dbReference>
<reference evidence="10 11" key="1">
    <citation type="submission" date="2016-07" db="EMBL/GenBank/DDBJ databases">
        <title>Pervasive Adenine N6-methylation of Active Genes in Fungi.</title>
        <authorList>
            <consortium name="DOE Joint Genome Institute"/>
            <person name="Mondo S.J."/>
            <person name="Dannebaum R.O."/>
            <person name="Kuo R.C."/>
            <person name="Labutti K."/>
            <person name="Haridas S."/>
            <person name="Kuo A."/>
            <person name="Salamov A."/>
            <person name="Ahrendt S.R."/>
            <person name="Lipzen A."/>
            <person name="Sullivan W."/>
            <person name="Andreopoulos W.B."/>
            <person name="Clum A."/>
            <person name="Lindquist E."/>
            <person name="Daum C."/>
            <person name="Ramamoorthy G.K."/>
            <person name="Gryganskyi A."/>
            <person name="Culley D."/>
            <person name="Magnuson J.K."/>
            <person name="James T.Y."/>
            <person name="O'Malley M.A."/>
            <person name="Stajich J.E."/>
            <person name="Spatafora J.W."/>
            <person name="Visel A."/>
            <person name="Grigoriev I.V."/>
        </authorList>
    </citation>
    <scope>NUCLEOTIDE SEQUENCE [LARGE SCALE GENOMIC DNA]</scope>
    <source>
        <strain evidence="10 11">NRRL 1336</strain>
    </source>
</reference>
<dbReference type="AlphaFoldDB" id="A0A1X2IFZ9"/>
<accession>A0A1X2IFZ9</accession>
<comment type="similarity">
    <text evidence="1">Belongs to the glycosyltransferase 28 family.</text>
</comment>
<keyword evidence="11" id="KW-1185">Reference proteome</keyword>
<evidence type="ECO:0000313" key="11">
    <source>
        <dbReference type="Proteomes" id="UP000193560"/>
    </source>
</evidence>
<dbReference type="Pfam" id="PF03033">
    <property type="entry name" value="Glyco_transf_28"/>
    <property type="match status" value="1"/>
</dbReference>